<dbReference type="SUPFAM" id="SSF51735">
    <property type="entry name" value="NAD(P)-binding Rossmann-fold domains"/>
    <property type="match status" value="1"/>
</dbReference>
<feature type="domain" description="NmrA-like" evidence="1">
    <location>
        <begin position="4"/>
        <end position="291"/>
    </location>
</feature>
<accession>A0A381TY00</accession>
<dbReference type="InterPro" id="IPR008030">
    <property type="entry name" value="NmrA-like"/>
</dbReference>
<evidence type="ECO:0000313" key="2">
    <source>
        <dbReference type="EMBL" id="SVA20694.1"/>
    </source>
</evidence>
<protein>
    <recommendedName>
        <fullName evidence="1">NmrA-like domain-containing protein</fullName>
    </recommendedName>
</protein>
<gene>
    <name evidence="2" type="ORF">METZ01_LOCUS73548</name>
</gene>
<proteinExistence type="predicted"/>
<dbReference type="Pfam" id="PF05368">
    <property type="entry name" value="NmrA"/>
    <property type="match status" value="1"/>
</dbReference>
<dbReference type="InterPro" id="IPR051604">
    <property type="entry name" value="Ergot_Alk_Oxidoreductase"/>
</dbReference>
<sequence length="309" mass="34738">MAIVTVFGSTGRMGRAQVRQLLLAGHSVRAVSRKKGFYANQENVEEVLADYNDPQSLDEVIKGADVVFYNKPSFDQVSKMLDFCAAVGAASGRANVRLIYQTAAYAPEKEIGQFNYDRVLASENAVLQGGAPTTVFRPVLFMDNTLTKWAREDILNSDEFAYPHKPELEANWICLDDVAKFMIAAIDRDDLIGRRMVIGGPETLTPQRIADFFSGYFGRPIKQKTLTPEEFAIRMADIFEDVSDISREDYIAAMTGFYEYNNEAEFNPFVVDMDKVLKEIPIKLTPFSEWIGQQEWIPHEDEEDAPSGG</sequence>
<dbReference type="AlphaFoldDB" id="A0A381TY00"/>
<organism evidence="2">
    <name type="scientific">marine metagenome</name>
    <dbReference type="NCBI Taxonomy" id="408172"/>
    <lineage>
        <taxon>unclassified sequences</taxon>
        <taxon>metagenomes</taxon>
        <taxon>ecological metagenomes</taxon>
    </lineage>
</organism>
<name>A0A381TY00_9ZZZZ</name>
<dbReference type="PANTHER" id="PTHR43162:SF1">
    <property type="entry name" value="PRESTALK A DIFFERENTIATION PROTEIN A"/>
    <property type="match status" value="1"/>
</dbReference>
<reference evidence="2" key="1">
    <citation type="submission" date="2018-05" db="EMBL/GenBank/DDBJ databases">
        <authorList>
            <person name="Lanie J.A."/>
            <person name="Ng W.-L."/>
            <person name="Kazmierczak K.M."/>
            <person name="Andrzejewski T.M."/>
            <person name="Davidsen T.M."/>
            <person name="Wayne K.J."/>
            <person name="Tettelin H."/>
            <person name="Glass J.I."/>
            <person name="Rusch D."/>
            <person name="Podicherti R."/>
            <person name="Tsui H.-C.T."/>
            <person name="Winkler M.E."/>
        </authorList>
    </citation>
    <scope>NUCLEOTIDE SEQUENCE</scope>
</reference>
<evidence type="ECO:0000259" key="1">
    <source>
        <dbReference type="Pfam" id="PF05368"/>
    </source>
</evidence>
<dbReference type="PANTHER" id="PTHR43162">
    <property type="match status" value="1"/>
</dbReference>
<dbReference type="EMBL" id="UINC01005339">
    <property type="protein sequence ID" value="SVA20694.1"/>
    <property type="molecule type" value="Genomic_DNA"/>
</dbReference>
<dbReference type="InterPro" id="IPR036291">
    <property type="entry name" value="NAD(P)-bd_dom_sf"/>
</dbReference>
<dbReference type="Gene3D" id="3.40.50.720">
    <property type="entry name" value="NAD(P)-binding Rossmann-like Domain"/>
    <property type="match status" value="1"/>
</dbReference>